<evidence type="ECO:0000313" key="1">
    <source>
        <dbReference type="EMBL" id="MBF1129643.1"/>
    </source>
</evidence>
<name>A0A930BAQ0_9FIRM</name>
<accession>A0A930BAQ0</accession>
<evidence type="ECO:0000313" key="2">
    <source>
        <dbReference type="Proteomes" id="UP000757890"/>
    </source>
</evidence>
<dbReference type="RefSeq" id="WP_276640101.1">
    <property type="nucleotide sequence ID" value="NZ_DAWCAF010000116.1"/>
</dbReference>
<gene>
    <name evidence="1" type="ORF">HXL70_06320</name>
</gene>
<organism evidence="1 2">
    <name type="scientific">Dialister invisus</name>
    <dbReference type="NCBI Taxonomy" id="218538"/>
    <lineage>
        <taxon>Bacteria</taxon>
        <taxon>Bacillati</taxon>
        <taxon>Bacillota</taxon>
        <taxon>Negativicutes</taxon>
        <taxon>Veillonellales</taxon>
        <taxon>Veillonellaceae</taxon>
        <taxon>Dialister</taxon>
    </lineage>
</organism>
<dbReference type="EMBL" id="JABZMK010000040">
    <property type="protein sequence ID" value="MBF1129643.1"/>
    <property type="molecule type" value="Genomic_DNA"/>
</dbReference>
<sequence>MNAKEFYEKFIAAMREENIATNEQIKKHLDQVGWTYKKIYRECESAFTELVNKGIVDRIIESEDGLIPQHEYLRIDSIGYKHRYTEISEEEAREVGLNRHFWELAIAVEHENSKHDWMDEVIKLLHVRCPLKVVISYNYCDCREEMEINKLGFIAKYMKKWLENYPNDKEEYLIIIGNSAPKNRNSIDYEIFDYRGYEYINGHFYKI</sequence>
<reference evidence="1" key="1">
    <citation type="submission" date="2020-04" db="EMBL/GenBank/DDBJ databases">
        <title>Deep metagenomics examines the oral microbiome during advanced dental caries in children, revealing novel taxa and co-occurrences with host molecules.</title>
        <authorList>
            <person name="Baker J.L."/>
            <person name="Morton J.T."/>
            <person name="Dinis M."/>
            <person name="Alvarez R."/>
            <person name="Tran N.C."/>
            <person name="Knight R."/>
            <person name="Edlund A."/>
        </authorList>
    </citation>
    <scope>NUCLEOTIDE SEQUENCE</scope>
    <source>
        <strain evidence="1">JCVI_32_bin.14</strain>
    </source>
</reference>
<proteinExistence type="predicted"/>
<dbReference type="Proteomes" id="UP000757890">
    <property type="component" value="Unassembled WGS sequence"/>
</dbReference>
<comment type="caution">
    <text evidence="1">The sequence shown here is derived from an EMBL/GenBank/DDBJ whole genome shotgun (WGS) entry which is preliminary data.</text>
</comment>
<protein>
    <submittedName>
        <fullName evidence="1">Uncharacterized protein</fullName>
    </submittedName>
</protein>
<dbReference type="AlphaFoldDB" id="A0A930BAQ0"/>